<feature type="region of interest" description="Disordered" evidence="1">
    <location>
        <begin position="94"/>
        <end position="114"/>
    </location>
</feature>
<proteinExistence type="predicted"/>
<evidence type="ECO:0000313" key="2">
    <source>
        <dbReference type="Ensembl" id="ENSVKKP00000004864.1"/>
    </source>
</evidence>
<dbReference type="GO" id="GO:0007099">
    <property type="term" value="P:centriole replication"/>
    <property type="evidence" value="ECO:0007669"/>
    <property type="project" value="InterPro"/>
</dbReference>
<name>A0A8D2IZD7_VARKO</name>
<dbReference type="PANTHER" id="PTHR15732">
    <property type="entry name" value="PROTEIN MOONRAKER"/>
    <property type="match status" value="1"/>
</dbReference>
<feature type="region of interest" description="Disordered" evidence="1">
    <location>
        <begin position="146"/>
        <end position="177"/>
    </location>
</feature>
<dbReference type="PANTHER" id="PTHR15732:SF4">
    <property type="entry name" value="PROTEIN MOONRAKER"/>
    <property type="match status" value="1"/>
</dbReference>
<protein>
    <submittedName>
        <fullName evidence="2">Uncharacterized protein</fullName>
    </submittedName>
</protein>
<dbReference type="GO" id="GO:0034451">
    <property type="term" value="C:centriolar satellite"/>
    <property type="evidence" value="ECO:0007669"/>
    <property type="project" value="TreeGrafter"/>
</dbReference>
<dbReference type="Pfam" id="PF15718">
    <property type="entry name" value="MNR"/>
    <property type="match status" value="1"/>
</dbReference>
<keyword evidence="3" id="KW-1185">Reference proteome</keyword>
<dbReference type="Proteomes" id="UP000694545">
    <property type="component" value="Unplaced"/>
</dbReference>
<evidence type="ECO:0000256" key="1">
    <source>
        <dbReference type="SAM" id="MobiDB-lite"/>
    </source>
</evidence>
<dbReference type="InterPro" id="IPR031447">
    <property type="entry name" value="MNR"/>
</dbReference>
<sequence>SGPCGPARSCLMLQFSLKVPALLENMPARYTTPCPIIIEKLPQSEGWQDQGAGSRLGPSNSVEFSVVSEEELNRAMLLARRDVKRKHLKEQVKLHQLKREESRPAAGRNSSRALLSTECQLDDYSQMETMGSGAKVFLYAPTQVKSDLSLSDSPPTRDPGLGPPTQVPRKEEDQSSLEVRRLQKELQKYIQKIEQLARKERSETVLDPDEEHRIRVRRQEQAVRSARMLYVLQQQVKEIQEDLEKLSPHKIKHTKKSRAMARLAAAHRGAVRALQTFVTHCADQPEQQPALGHCRELGNLVRQLSLCSARLEMDSCMPDIIMDLLLQIESVECGPP</sequence>
<reference evidence="2" key="2">
    <citation type="submission" date="2025-09" db="UniProtKB">
        <authorList>
            <consortium name="Ensembl"/>
        </authorList>
    </citation>
    <scope>IDENTIFICATION</scope>
</reference>
<accession>A0A8D2IZD7</accession>
<evidence type="ECO:0000313" key="3">
    <source>
        <dbReference type="Proteomes" id="UP000694545"/>
    </source>
</evidence>
<dbReference type="GO" id="GO:0071539">
    <property type="term" value="P:protein localization to centrosome"/>
    <property type="evidence" value="ECO:0007669"/>
    <property type="project" value="TreeGrafter"/>
</dbReference>
<feature type="compositionally biased region" description="Basic and acidic residues" evidence="1">
    <location>
        <begin position="94"/>
        <end position="103"/>
    </location>
</feature>
<dbReference type="Ensembl" id="ENSVKKT00000004999.1">
    <property type="protein sequence ID" value="ENSVKKP00000004864.1"/>
    <property type="gene ID" value="ENSVKKG00000003611.1"/>
</dbReference>
<dbReference type="AlphaFoldDB" id="A0A8D2IZD7"/>
<organism evidence="2 3">
    <name type="scientific">Varanus komodoensis</name>
    <name type="common">Komodo dragon</name>
    <dbReference type="NCBI Taxonomy" id="61221"/>
    <lineage>
        <taxon>Eukaryota</taxon>
        <taxon>Metazoa</taxon>
        <taxon>Chordata</taxon>
        <taxon>Craniata</taxon>
        <taxon>Vertebrata</taxon>
        <taxon>Euteleostomi</taxon>
        <taxon>Lepidosauria</taxon>
        <taxon>Squamata</taxon>
        <taxon>Bifurcata</taxon>
        <taxon>Unidentata</taxon>
        <taxon>Episquamata</taxon>
        <taxon>Toxicofera</taxon>
        <taxon>Anguimorpha</taxon>
        <taxon>Paleoanguimorpha</taxon>
        <taxon>Varanoidea</taxon>
        <taxon>Varanidae</taxon>
        <taxon>Varanus</taxon>
    </lineage>
</organism>
<dbReference type="OMA" id="PREPNIN"/>
<feature type="compositionally biased region" description="Basic and acidic residues" evidence="1">
    <location>
        <begin position="168"/>
        <end position="177"/>
    </location>
</feature>
<reference evidence="2" key="1">
    <citation type="submission" date="2025-08" db="UniProtKB">
        <authorList>
            <consortium name="Ensembl"/>
        </authorList>
    </citation>
    <scope>IDENTIFICATION</scope>
</reference>